<evidence type="ECO:0000313" key="3">
    <source>
        <dbReference type="Proteomes" id="UP000265750"/>
    </source>
</evidence>
<dbReference type="InterPro" id="IPR000917">
    <property type="entry name" value="Sulfatase_N"/>
</dbReference>
<gene>
    <name evidence="2" type="ORF">D3218_15655</name>
</gene>
<name>A0A3A1WIF0_9HYPH</name>
<comment type="caution">
    <text evidence="2">The sequence shown here is derived from an EMBL/GenBank/DDBJ whole genome shotgun (WGS) entry which is preliminary data.</text>
</comment>
<dbReference type="Pfam" id="PF00884">
    <property type="entry name" value="Sulfatase"/>
    <property type="match status" value="1"/>
</dbReference>
<evidence type="ECO:0000313" key="2">
    <source>
        <dbReference type="EMBL" id="RIX99203.1"/>
    </source>
</evidence>
<dbReference type="AlphaFoldDB" id="A0A3A1WIF0"/>
<evidence type="ECO:0000259" key="1">
    <source>
        <dbReference type="Pfam" id="PF00884"/>
    </source>
</evidence>
<dbReference type="Gene3D" id="3.40.720.10">
    <property type="entry name" value="Alkaline Phosphatase, subunit A"/>
    <property type="match status" value="1"/>
</dbReference>
<accession>A0A3A1WIF0</accession>
<sequence length="304" mass="33615">MSADRVLFVTLDSCRYDTFANGSAPNIKALAPFHKAQSPSYFTYGSHSAMFVGFTPGIPGAAQPLLDPKFGKLFKIAGVGFAGKGTEGYTLSGCNIVEGFRNLGYTTIGTAAMGWFDPATPTGIHLSRSFDHFLYAGPYHLRRQMDWISRRLDYAQGPTFTFVNVGETHVPYWFEGADWSPDDNPCLPFQNRDRAAECARRQAACLDYVDRLLAPLLASHRDGTVIVCGDHGDCWGEDGLWEHGIAHPMTTTVPLVIRYKGRPVARETPERRRDRWRAAARRWLGVPAGRPVGGTARTASRWNG</sequence>
<dbReference type="InterPro" id="IPR017850">
    <property type="entry name" value="Alkaline_phosphatase_core_sf"/>
</dbReference>
<dbReference type="RefSeq" id="WP_119541005.1">
    <property type="nucleotide sequence ID" value="NZ_QYRN01000008.1"/>
</dbReference>
<feature type="domain" description="Sulfatase N-terminal" evidence="1">
    <location>
        <begin position="95"/>
        <end position="265"/>
    </location>
</feature>
<protein>
    <recommendedName>
        <fullName evidence="1">Sulfatase N-terminal domain-containing protein</fullName>
    </recommendedName>
</protein>
<dbReference type="OrthoDB" id="9795675at2"/>
<dbReference type="EMBL" id="QYRN01000008">
    <property type="protein sequence ID" value="RIX99203.1"/>
    <property type="molecule type" value="Genomic_DNA"/>
</dbReference>
<dbReference type="Proteomes" id="UP000265750">
    <property type="component" value="Unassembled WGS sequence"/>
</dbReference>
<reference evidence="3" key="1">
    <citation type="submission" date="2018-09" db="EMBL/GenBank/DDBJ databases">
        <authorList>
            <person name="Tuo L."/>
        </authorList>
    </citation>
    <scope>NUCLEOTIDE SEQUENCE [LARGE SCALE GENOMIC DNA]</scope>
    <source>
        <strain evidence="3">M2BS4Y-1</strain>
    </source>
</reference>
<proteinExistence type="predicted"/>
<organism evidence="2 3">
    <name type="scientific">Aureimonas flava</name>
    <dbReference type="NCBI Taxonomy" id="2320271"/>
    <lineage>
        <taxon>Bacteria</taxon>
        <taxon>Pseudomonadati</taxon>
        <taxon>Pseudomonadota</taxon>
        <taxon>Alphaproteobacteria</taxon>
        <taxon>Hyphomicrobiales</taxon>
        <taxon>Aurantimonadaceae</taxon>
        <taxon>Aureimonas</taxon>
    </lineage>
</organism>
<dbReference type="SUPFAM" id="SSF53649">
    <property type="entry name" value="Alkaline phosphatase-like"/>
    <property type="match status" value="1"/>
</dbReference>
<keyword evidence="3" id="KW-1185">Reference proteome</keyword>